<accession>A0A644XR79</accession>
<dbReference type="AlphaFoldDB" id="A0A644XR79"/>
<dbReference type="EMBL" id="VSSQ01002670">
    <property type="protein sequence ID" value="MPM16753.1"/>
    <property type="molecule type" value="Genomic_DNA"/>
</dbReference>
<dbReference type="Pfam" id="PF05489">
    <property type="entry name" value="Phage_tail_X"/>
    <property type="match status" value="1"/>
</dbReference>
<gene>
    <name evidence="1" type="ORF">SDC9_63135</name>
</gene>
<organism evidence="1">
    <name type="scientific">bioreactor metagenome</name>
    <dbReference type="NCBI Taxonomy" id="1076179"/>
    <lineage>
        <taxon>unclassified sequences</taxon>
        <taxon>metagenomes</taxon>
        <taxon>ecological metagenomes</taxon>
    </lineage>
</organism>
<sequence length="70" mass="7831">MAGNYRTVQGDAWDAIAYRLWGKEHLMHFIMEANPAYMDVLSFPAGVELVVPDLPAAARTAKKAELPPWM</sequence>
<protein>
    <recommendedName>
        <fullName evidence="2">Phage tail protein X</fullName>
    </recommendedName>
</protein>
<comment type="caution">
    <text evidence="1">The sequence shown here is derived from an EMBL/GenBank/DDBJ whole genome shotgun (WGS) entry which is preliminary data.</text>
</comment>
<dbReference type="InterPro" id="IPR008861">
    <property type="entry name" value="GpX-like"/>
</dbReference>
<name>A0A644XR79_9ZZZZ</name>
<evidence type="ECO:0008006" key="2">
    <source>
        <dbReference type="Google" id="ProtNLM"/>
    </source>
</evidence>
<evidence type="ECO:0000313" key="1">
    <source>
        <dbReference type="EMBL" id="MPM16753.1"/>
    </source>
</evidence>
<reference evidence="1" key="1">
    <citation type="submission" date="2019-08" db="EMBL/GenBank/DDBJ databases">
        <authorList>
            <person name="Kucharzyk K."/>
            <person name="Murdoch R.W."/>
            <person name="Higgins S."/>
            <person name="Loffler F."/>
        </authorList>
    </citation>
    <scope>NUCLEOTIDE SEQUENCE</scope>
</reference>
<proteinExistence type="predicted"/>